<dbReference type="Pfam" id="PF08264">
    <property type="entry name" value="Anticodon_1"/>
    <property type="match status" value="1"/>
</dbReference>
<dbReference type="HAMAP" id="MF_00049_B">
    <property type="entry name" value="Leu_tRNA_synth_B"/>
    <property type="match status" value="1"/>
</dbReference>
<evidence type="ECO:0000256" key="8">
    <source>
        <dbReference type="ARBA" id="ARBA00023146"/>
    </source>
</evidence>
<dbReference type="GO" id="GO:0032543">
    <property type="term" value="P:mitochondrial translation"/>
    <property type="evidence" value="ECO:0007669"/>
    <property type="project" value="TreeGrafter"/>
</dbReference>
<keyword evidence="8" id="KW-0030">Aminoacyl-tRNA synthetase</keyword>
<dbReference type="FunFam" id="3.40.50.620:FF:000100">
    <property type="entry name" value="probable leucine--tRNA ligase, mitochondrial"/>
    <property type="match status" value="1"/>
</dbReference>
<keyword evidence="6" id="KW-0067">ATP-binding</keyword>
<proteinExistence type="inferred from homology"/>
<dbReference type="InterPro" id="IPR013155">
    <property type="entry name" value="M/V/L/I-tRNA-synth_anticd-bd"/>
</dbReference>
<dbReference type="InterPro" id="IPR014729">
    <property type="entry name" value="Rossmann-like_a/b/a_fold"/>
</dbReference>
<dbReference type="InterPro" id="IPR009080">
    <property type="entry name" value="tRNAsynth_Ia_anticodon-bd"/>
</dbReference>
<dbReference type="InterPro" id="IPR002302">
    <property type="entry name" value="Leu-tRNA-ligase"/>
</dbReference>
<dbReference type="FunFam" id="3.40.50.620:FF:000003">
    <property type="entry name" value="Leucine--tRNA ligase"/>
    <property type="match status" value="1"/>
</dbReference>
<evidence type="ECO:0000256" key="7">
    <source>
        <dbReference type="ARBA" id="ARBA00022917"/>
    </source>
</evidence>
<organism evidence="15">
    <name type="scientific">Candidozyma auris</name>
    <name type="common">Yeast</name>
    <name type="synonym">Candida auris</name>
    <dbReference type="NCBI Taxonomy" id="498019"/>
    <lineage>
        <taxon>Eukaryota</taxon>
        <taxon>Fungi</taxon>
        <taxon>Dikarya</taxon>
        <taxon>Ascomycota</taxon>
        <taxon>Saccharomycotina</taxon>
        <taxon>Pichiomycetes</taxon>
        <taxon>Metschnikowiaceae</taxon>
        <taxon>Candidozyma</taxon>
    </lineage>
</organism>
<evidence type="ECO:0000256" key="3">
    <source>
        <dbReference type="ARBA" id="ARBA00013164"/>
    </source>
</evidence>
<dbReference type="FunFam" id="1.10.730.10:FF:000002">
    <property type="entry name" value="Leucine--tRNA ligase"/>
    <property type="match status" value="1"/>
</dbReference>
<comment type="similarity">
    <text evidence="2">Belongs to the class-I aminoacyl-tRNA synthetase family.</text>
</comment>
<keyword evidence="5" id="KW-0547">Nucleotide-binding</keyword>
<dbReference type="InterPro" id="IPR015413">
    <property type="entry name" value="Methionyl/Leucyl_tRNA_Synth"/>
</dbReference>
<evidence type="ECO:0000259" key="12">
    <source>
        <dbReference type="Pfam" id="PF08264"/>
    </source>
</evidence>
<evidence type="ECO:0000256" key="4">
    <source>
        <dbReference type="ARBA" id="ARBA00022598"/>
    </source>
</evidence>
<dbReference type="GO" id="GO:0005524">
    <property type="term" value="F:ATP binding"/>
    <property type="evidence" value="ECO:0007669"/>
    <property type="project" value="UniProtKB-KW"/>
</dbReference>
<evidence type="ECO:0000259" key="14">
    <source>
        <dbReference type="Pfam" id="PF13603"/>
    </source>
</evidence>
<dbReference type="Pfam" id="PF09334">
    <property type="entry name" value="tRNA-synt_1g"/>
    <property type="match status" value="1"/>
</dbReference>
<dbReference type="SUPFAM" id="SSF50677">
    <property type="entry name" value="ValRS/IleRS/LeuRS editing domain"/>
    <property type="match status" value="1"/>
</dbReference>
<dbReference type="GO" id="GO:0002161">
    <property type="term" value="F:aminoacyl-tRNA deacylase activity"/>
    <property type="evidence" value="ECO:0007669"/>
    <property type="project" value="InterPro"/>
</dbReference>
<feature type="domain" description="Aminoacyl-tRNA synthetase class Ia" evidence="11">
    <location>
        <begin position="1359"/>
        <end position="1407"/>
    </location>
</feature>
<dbReference type="PANTHER" id="PTHR43740:SF2">
    <property type="entry name" value="LEUCINE--TRNA LIGASE, MITOCHONDRIAL"/>
    <property type="match status" value="1"/>
</dbReference>
<gene>
    <name evidence="15" type="ORF">CA7LBN_001874</name>
</gene>
<keyword evidence="7" id="KW-0648">Protein biosynthesis</keyword>
<dbReference type="InterPro" id="IPR025709">
    <property type="entry name" value="Leu_tRNA-synth_edit"/>
</dbReference>
<dbReference type="Gene3D" id="3.40.50.620">
    <property type="entry name" value="HUPs"/>
    <property type="match status" value="2"/>
</dbReference>
<dbReference type="PRINTS" id="PR00985">
    <property type="entry name" value="TRNASYNTHLEU"/>
</dbReference>
<dbReference type="EC" id="6.1.1.4" evidence="3"/>
<dbReference type="CDD" id="cd00812">
    <property type="entry name" value="LeuRS_core"/>
    <property type="match status" value="1"/>
</dbReference>
<feature type="domain" description="Methionyl/Valyl/Leucyl/Isoleucyl-tRNA synthetase anticodon-binding" evidence="12">
    <location>
        <begin position="1474"/>
        <end position="1565"/>
    </location>
</feature>
<evidence type="ECO:0000256" key="1">
    <source>
        <dbReference type="ARBA" id="ARBA00004305"/>
    </source>
</evidence>
<comment type="subcellular location">
    <subcellularLocation>
        <location evidence="1">Mitochondrion matrix</location>
    </subcellularLocation>
</comment>
<dbReference type="EMBL" id="CP076750">
    <property type="protein sequence ID" value="QWW23073.1"/>
    <property type="molecule type" value="Genomic_DNA"/>
</dbReference>
<protein>
    <recommendedName>
        <fullName evidence="3">leucine--tRNA ligase</fullName>
        <ecNumber evidence="3">6.1.1.4</ecNumber>
    </recommendedName>
    <alternativeName>
        <fullName evidence="9">Leucyl-tRNA synthetase</fullName>
    </alternativeName>
</protein>
<dbReference type="InterPro" id="IPR009008">
    <property type="entry name" value="Val/Leu/Ile-tRNA-synth_edit"/>
</dbReference>
<dbReference type="Gene3D" id="1.10.730.10">
    <property type="entry name" value="Isoleucyl-tRNA Synthetase, Domain 1"/>
    <property type="match status" value="1"/>
</dbReference>
<dbReference type="GO" id="GO:0004823">
    <property type="term" value="F:leucine-tRNA ligase activity"/>
    <property type="evidence" value="ECO:0007669"/>
    <property type="project" value="UniProtKB-EC"/>
</dbReference>
<dbReference type="InterPro" id="IPR002300">
    <property type="entry name" value="aa-tRNA-synth_Ia"/>
</dbReference>
<evidence type="ECO:0000256" key="10">
    <source>
        <dbReference type="ARBA" id="ARBA00047469"/>
    </source>
</evidence>
<dbReference type="Proteomes" id="UP000825438">
    <property type="component" value="Chromosome II"/>
</dbReference>
<feature type="domain" description="Aminoacyl-tRNA synthetase class Ia" evidence="11">
    <location>
        <begin position="1166"/>
        <end position="1287"/>
    </location>
</feature>
<sequence>MHQSDEVSENLRKLFERSSESQEALEKLRRIASQEGLTEPELNMVLDIVFDYSLRNSFRSSLISECLVPNGEYLVSTDVICRILGAIGVSEVYFKDGKQFKSKRLPPNTQNLLLEWLICGSHLFGRALFVELHRLLPLLFGLLSFEYSRSNITTLIIIGLSQQRKAKDILTGQGLSSLKPWHVKTTLDFAVRFPFDSHIKALLAYMRRLHPTLELRGGPDIRSLELAKSIVISYPNHDIVSRLSKCLSSSSEVAWETREVKEKVQRLFDLFSTPTLKKRKVAVESINDLDLLSSSSEIDSISIGSVESLRTLVDEFDKISMANPGSLFNFTNMTNERLRKYFLIFHLALGHNDSHVIKKLIQASQFHALDSSTSTHAFDQIRSLALMGNFDQITELMSKAIRTHKLDLMRSIMLFEVLPPNKQLFEEVLQALEADNNTEYLQIFLQVASNVVIKWHTLHSEYGFFEEVRPIIFHISERLNRIMEVRWRLLTLKTKIEFLCFYRSLRKVNLSEIAEGDEPSWLIPGPTLMYQMVISMHPFVISEAFGLIAFLRSLKLKEGGKVLHLRHAYIMDSINLTWLDQAFKIEEGSHNKGMFLDSEYARKLAGLNFFTYSDLMELKSIGSLSHSPGFSYLVAEILWSLEDEAEDITIRHPGPLSANSVAQLQQTPDAQWLKKSYSEIKVSILNKLDTLGYSGLSLDNSLRKLERMSQGLTRASFSLGIARSFVSSSHPQTQLKLNEIDKKWVQKWKESPPRSNESQNSAKQRESFYCLSMFPYPSGVLHLGHQRVYTISDVISRFKKLKGYDVIHPMGWDAFGLPAENAAVERGINPAVWTETNISKMKDQMELMLADFDWDKEINTSSPDYYKWTQKIFTLLFKHGLAYRKGAEINWDPVDQTVLANEQVDSEGRSWRSGAKVEKRTLEQWFIGITKYASALQKDLALLDQWPEKVKAMQRNWIGESHGANIRFPCNGAHQDSITVFTSRPDTLFSVQFIALALDHPIVKKRAETDNKLAEFITLMKKDDDPNSKNGFKLESVKASIPIDVHGSPSLRYDIPVYAAPYVLGSYGSGAVMGCPAHDERDNDFWDIHQPGVPVRPTVGPSKKEKAAALDGLFTQKEGEVYDSTVLKGGVDDLGELSGMKCTDAGKKISEWLESTKNGGHAVQFKIRDWLISRQRYWGAPIPIVHCDSCGPVAVPDEKLPVLLPPIDGKSFGNGNPLDKLESFIHTQCPSCGGPAKRDTDTMDTFIDSSWYFFRYLDTHNDKAIFDTEKATRNMPVDLYVGGVEHAILHLLYSRFIAKFLGDIGLWSGSEMNNEPIKRLVTQGMVHGKTFTDPENGRFLKPDELDFSDPSKPKIKASGLLPSVSYEKMSKSKYNGVDPARCIETYGADAIRAHILFSAPISDQLNWNEDQIQGIERWLKKVLNLKEAVINIASKDHVSPAGGIEYKDIEIDGVTYDKIVLTETELQLYNDIRHYTNRIAKSVDVDLSFNTIVSDYMKMTNALYNAIKQDSINPALVLDAYKKLLIVMSPVTPAISEECWEGLAKSMGKQVSSVLEQRFPSSKPITSPYTNFNVFVDGKARHTMQALRSLASEPDEKVLDIALAEPNVKKFVDERTIKKVIIKEGLISIITCK</sequence>
<accession>A0A8F2VZU4</accession>
<reference evidence="15" key="1">
    <citation type="submission" date="2021-06" db="EMBL/GenBank/DDBJ databases">
        <title>Candida auris outbreak in lebanese hospital.</title>
        <authorList>
            <person name="Finianos M."/>
        </authorList>
    </citation>
    <scope>NUCLEOTIDE SEQUENCE</scope>
    <source>
        <strain evidence="15">CA7LBN</strain>
    </source>
</reference>
<dbReference type="GO" id="GO:0006429">
    <property type="term" value="P:leucyl-tRNA aminoacylation"/>
    <property type="evidence" value="ECO:0007669"/>
    <property type="project" value="InterPro"/>
</dbReference>
<evidence type="ECO:0000259" key="13">
    <source>
        <dbReference type="Pfam" id="PF09334"/>
    </source>
</evidence>
<dbReference type="GO" id="GO:0005759">
    <property type="term" value="C:mitochondrial matrix"/>
    <property type="evidence" value="ECO:0007669"/>
    <property type="project" value="UniProtKB-SubCell"/>
</dbReference>
<dbReference type="PANTHER" id="PTHR43740">
    <property type="entry name" value="LEUCYL-TRNA SYNTHETASE"/>
    <property type="match status" value="1"/>
</dbReference>
<comment type="catalytic activity">
    <reaction evidence="10">
        <text>tRNA(Leu) + L-leucine + ATP = L-leucyl-tRNA(Leu) + AMP + diphosphate</text>
        <dbReference type="Rhea" id="RHEA:11688"/>
        <dbReference type="Rhea" id="RHEA-COMP:9613"/>
        <dbReference type="Rhea" id="RHEA-COMP:9622"/>
        <dbReference type="ChEBI" id="CHEBI:30616"/>
        <dbReference type="ChEBI" id="CHEBI:33019"/>
        <dbReference type="ChEBI" id="CHEBI:57427"/>
        <dbReference type="ChEBI" id="CHEBI:78442"/>
        <dbReference type="ChEBI" id="CHEBI:78494"/>
        <dbReference type="ChEBI" id="CHEBI:456215"/>
        <dbReference type="EC" id="6.1.1.4"/>
    </reaction>
</comment>
<evidence type="ECO:0000256" key="2">
    <source>
        <dbReference type="ARBA" id="ARBA00005594"/>
    </source>
</evidence>
<dbReference type="SUPFAM" id="SSF47323">
    <property type="entry name" value="Anticodon-binding domain of a subclass of class I aminoacyl-tRNA synthetases"/>
    <property type="match status" value="1"/>
</dbReference>
<feature type="domain" description="Leucyl-tRNA synthetase editing" evidence="14">
    <location>
        <begin position="955"/>
        <end position="1129"/>
    </location>
</feature>
<evidence type="ECO:0000313" key="15">
    <source>
        <dbReference type="EMBL" id="QWW23073.1"/>
    </source>
</evidence>
<evidence type="ECO:0000256" key="6">
    <source>
        <dbReference type="ARBA" id="ARBA00022840"/>
    </source>
</evidence>
<keyword evidence="4" id="KW-0436">Ligase</keyword>
<evidence type="ECO:0000256" key="9">
    <source>
        <dbReference type="ARBA" id="ARBA00030520"/>
    </source>
</evidence>
<dbReference type="Pfam" id="PF13603">
    <property type="entry name" value="tRNA-synt_1_2"/>
    <property type="match status" value="1"/>
</dbReference>
<evidence type="ECO:0000259" key="11">
    <source>
        <dbReference type="Pfam" id="PF00133"/>
    </source>
</evidence>
<evidence type="ECO:0000256" key="5">
    <source>
        <dbReference type="ARBA" id="ARBA00022741"/>
    </source>
</evidence>
<dbReference type="SUPFAM" id="SSF52374">
    <property type="entry name" value="Nucleotidylyl transferase"/>
    <property type="match status" value="1"/>
</dbReference>
<feature type="domain" description="Methionyl/Leucyl tRNA synthetase" evidence="13">
    <location>
        <begin position="772"/>
        <end position="906"/>
    </location>
</feature>
<name>A0A8F2VZU4_CANAR</name>
<dbReference type="NCBIfam" id="TIGR00396">
    <property type="entry name" value="leuS_bact"/>
    <property type="match status" value="1"/>
</dbReference>
<dbReference type="Pfam" id="PF00133">
    <property type="entry name" value="tRNA-synt_1"/>
    <property type="match status" value="2"/>
</dbReference>